<keyword evidence="3" id="KW-1185">Reference proteome</keyword>
<organism evidence="2 3">
    <name type="scientific">Fusarium austroafricanum</name>
    <dbReference type="NCBI Taxonomy" id="2364996"/>
    <lineage>
        <taxon>Eukaryota</taxon>
        <taxon>Fungi</taxon>
        <taxon>Dikarya</taxon>
        <taxon>Ascomycota</taxon>
        <taxon>Pezizomycotina</taxon>
        <taxon>Sordariomycetes</taxon>
        <taxon>Hypocreomycetidae</taxon>
        <taxon>Hypocreales</taxon>
        <taxon>Nectriaceae</taxon>
        <taxon>Fusarium</taxon>
        <taxon>Fusarium concolor species complex</taxon>
    </lineage>
</organism>
<proteinExistence type="predicted"/>
<sequence length="216" mass="23984">MILSMMDQHLGPVFVDCTTRMAAYEATKIMIAYAAASTGENGADTKLQLKEDITFSMKVLSEQPCVLVIGRACRALPRLLHRFGSHEIVNSISIIPSSRPEGDPAEVSGPLEAFYLSDLAPFRRAFNDVNKSRNRRESATGSLASSQNLTQDAPPVRHWNQPMDQQPLDSSVIAGNQIMPMGDFTQVVGNMSNEITWDLFSLPDWLYQQQDMDFDA</sequence>
<evidence type="ECO:0000256" key="1">
    <source>
        <dbReference type="SAM" id="MobiDB-lite"/>
    </source>
</evidence>
<feature type="compositionally biased region" description="Polar residues" evidence="1">
    <location>
        <begin position="139"/>
        <end position="151"/>
    </location>
</feature>
<feature type="region of interest" description="Disordered" evidence="1">
    <location>
        <begin position="131"/>
        <end position="154"/>
    </location>
</feature>
<name>A0A8H4KKW7_9HYPO</name>
<gene>
    <name evidence="2" type="ORF">F53441_4926</name>
</gene>
<dbReference type="OrthoDB" id="2563500at2759"/>
<reference evidence="2" key="1">
    <citation type="submission" date="2020-01" db="EMBL/GenBank/DDBJ databases">
        <title>Identification and distribution of gene clusters putatively required for synthesis of sphingolipid metabolism inhibitors in phylogenetically diverse species of the filamentous fungus Fusarium.</title>
        <authorList>
            <person name="Kim H.-S."/>
            <person name="Busman M."/>
            <person name="Brown D.W."/>
            <person name="Divon H."/>
            <person name="Uhlig S."/>
            <person name="Proctor R.H."/>
        </authorList>
    </citation>
    <scope>NUCLEOTIDE SEQUENCE</scope>
    <source>
        <strain evidence="2">NRRL 53441</strain>
    </source>
</reference>
<protein>
    <submittedName>
        <fullName evidence="2">Regulator of drug sensitivity 1</fullName>
    </submittedName>
</protein>
<comment type="caution">
    <text evidence="2">The sequence shown here is derived from an EMBL/GenBank/DDBJ whole genome shotgun (WGS) entry which is preliminary data.</text>
</comment>
<evidence type="ECO:0000313" key="2">
    <source>
        <dbReference type="EMBL" id="KAF4452187.1"/>
    </source>
</evidence>
<evidence type="ECO:0000313" key="3">
    <source>
        <dbReference type="Proteomes" id="UP000605986"/>
    </source>
</evidence>
<accession>A0A8H4KKW7</accession>
<dbReference type="Proteomes" id="UP000605986">
    <property type="component" value="Unassembled WGS sequence"/>
</dbReference>
<dbReference type="EMBL" id="JAADJG010000195">
    <property type="protein sequence ID" value="KAF4452187.1"/>
    <property type="molecule type" value="Genomic_DNA"/>
</dbReference>
<dbReference type="AlphaFoldDB" id="A0A8H4KKW7"/>